<keyword evidence="2" id="KW-1185">Reference proteome</keyword>
<organism evidence="1 2">
    <name type="scientific">Listeria immobilis</name>
    <dbReference type="NCBI Taxonomy" id="2713502"/>
    <lineage>
        <taxon>Bacteria</taxon>
        <taxon>Bacillati</taxon>
        <taxon>Bacillota</taxon>
        <taxon>Bacilli</taxon>
        <taxon>Bacillales</taxon>
        <taxon>Listeriaceae</taxon>
        <taxon>Listeria</taxon>
    </lineage>
</organism>
<accession>A0ABR6SRK4</accession>
<dbReference type="Proteomes" id="UP000587800">
    <property type="component" value="Unassembled WGS sequence"/>
</dbReference>
<sequence>MKVEIVDYQSDWKTLFEEEKSIIREIIEKNEVLIAHIGSTSVENLSAKPIIDILLVVNDLAQLDNARTEFEKIGYEYMGEFGLPGRRYMRKGGDTRTHQIHAYQFDSISEIQRHLSFRDYLRENKEIANEYAELKKALAQKYSTDIEGYCDGKDLFIKNHEALALKKHWKTYQN</sequence>
<dbReference type="SUPFAM" id="SSF81301">
    <property type="entry name" value="Nucleotidyltransferase"/>
    <property type="match status" value="1"/>
</dbReference>
<name>A0ABR6SRK4_9LIST</name>
<dbReference type="PANTHER" id="PTHR34822:SF1">
    <property type="entry name" value="GRPB FAMILY PROTEIN"/>
    <property type="match status" value="1"/>
</dbReference>
<protein>
    <submittedName>
        <fullName evidence="1">GrpB family protein</fullName>
    </submittedName>
</protein>
<dbReference type="Pfam" id="PF04229">
    <property type="entry name" value="GrpB"/>
    <property type="match status" value="1"/>
</dbReference>
<dbReference type="Gene3D" id="3.30.460.10">
    <property type="entry name" value="Beta Polymerase, domain 2"/>
    <property type="match status" value="1"/>
</dbReference>
<dbReference type="RefSeq" id="WP_185346334.1">
    <property type="nucleotide sequence ID" value="NZ_JAASTU010000007.1"/>
</dbReference>
<dbReference type="PANTHER" id="PTHR34822">
    <property type="entry name" value="GRPB DOMAIN PROTEIN (AFU_ORTHOLOGUE AFUA_1G01530)"/>
    <property type="match status" value="1"/>
</dbReference>
<gene>
    <name evidence="1" type="ORF">HCJ59_00010</name>
</gene>
<dbReference type="EMBL" id="JAASUB010000001">
    <property type="protein sequence ID" value="MBC1508309.1"/>
    <property type="molecule type" value="Genomic_DNA"/>
</dbReference>
<evidence type="ECO:0000313" key="2">
    <source>
        <dbReference type="Proteomes" id="UP000587800"/>
    </source>
</evidence>
<proteinExistence type="predicted"/>
<comment type="caution">
    <text evidence="1">The sequence shown here is derived from an EMBL/GenBank/DDBJ whole genome shotgun (WGS) entry which is preliminary data.</text>
</comment>
<dbReference type="InterPro" id="IPR007344">
    <property type="entry name" value="GrpB/CoaE"/>
</dbReference>
<evidence type="ECO:0000313" key="1">
    <source>
        <dbReference type="EMBL" id="MBC1508309.1"/>
    </source>
</evidence>
<dbReference type="InterPro" id="IPR043519">
    <property type="entry name" value="NT_sf"/>
</dbReference>
<reference evidence="1 2" key="1">
    <citation type="submission" date="2020-03" db="EMBL/GenBank/DDBJ databases">
        <title>Soil Listeria distribution.</title>
        <authorList>
            <person name="Liao J."/>
            <person name="Wiedmann M."/>
        </authorList>
    </citation>
    <scope>NUCLEOTIDE SEQUENCE [LARGE SCALE GENOMIC DNA]</scope>
    <source>
        <strain evidence="1 2">FSL L7-1515</strain>
    </source>
</reference>